<reference evidence="3" key="1">
    <citation type="journal article" date="2011" name="Nat. Genet.">
        <title>The Arabidopsis lyrata genome sequence and the basis of rapid genome size change.</title>
        <authorList>
            <person name="Hu T.T."/>
            <person name="Pattyn P."/>
            <person name="Bakker E.G."/>
            <person name="Cao J."/>
            <person name="Cheng J.-F."/>
            <person name="Clark R.M."/>
            <person name="Fahlgren N."/>
            <person name="Fawcett J.A."/>
            <person name="Grimwood J."/>
            <person name="Gundlach H."/>
            <person name="Haberer G."/>
            <person name="Hollister J.D."/>
            <person name="Ossowski S."/>
            <person name="Ottilar R.P."/>
            <person name="Salamov A.A."/>
            <person name="Schneeberger K."/>
            <person name="Spannagl M."/>
            <person name="Wang X."/>
            <person name="Yang L."/>
            <person name="Nasrallah M.E."/>
            <person name="Bergelson J."/>
            <person name="Carrington J.C."/>
            <person name="Gaut B.S."/>
            <person name="Schmutz J."/>
            <person name="Mayer K.F.X."/>
            <person name="Van de Peer Y."/>
            <person name="Grigoriev I.V."/>
            <person name="Nordborg M."/>
            <person name="Weigel D."/>
            <person name="Guo Y.-L."/>
        </authorList>
    </citation>
    <scope>NUCLEOTIDE SEQUENCE [LARGE SCALE GENOMIC DNA]</scope>
    <source>
        <strain evidence="3">cv. MN47</strain>
    </source>
</reference>
<evidence type="ECO:0000313" key="3">
    <source>
        <dbReference type="Proteomes" id="UP000008694"/>
    </source>
</evidence>
<feature type="region of interest" description="Disordered" evidence="1">
    <location>
        <begin position="31"/>
        <end position="84"/>
    </location>
</feature>
<keyword evidence="3" id="KW-1185">Reference proteome</keyword>
<evidence type="ECO:0000313" key="2">
    <source>
        <dbReference type="EMBL" id="EFH64557.1"/>
    </source>
</evidence>
<feature type="compositionally biased region" description="Basic and acidic residues" evidence="1">
    <location>
        <begin position="72"/>
        <end position="84"/>
    </location>
</feature>
<dbReference type="HOGENOM" id="CLU_1284863_0_0_1"/>
<proteinExistence type="predicted"/>
<evidence type="ECO:0000256" key="1">
    <source>
        <dbReference type="SAM" id="MobiDB-lite"/>
    </source>
</evidence>
<dbReference type="Proteomes" id="UP000008694">
    <property type="component" value="Unassembled WGS sequence"/>
</dbReference>
<dbReference type="Gramene" id="fgenesh1_pg.C_scaffold_2000688">
    <property type="protein sequence ID" value="fgenesh1_pg.C_scaffold_2000688"/>
    <property type="gene ID" value="fgenesh1_pg.C_scaffold_2000688"/>
</dbReference>
<dbReference type="STRING" id="81972.D7KZ36"/>
<dbReference type="EMBL" id="GL348714">
    <property type="protein sequence ID" value="EFH64557.1"/>
    <property type="molecule type" value="Genomic_DNA"/>
</dbReference>
<name>D7KZ36_ARALL</name>
<protein>
    <submittedName>
        <fullName evidence="2">Predicted protein</fullName>
    </submittedName>
</protein>
<feature type="region of interest" description="Disordered" evidence="1">
    <location>
        <begin position="112"/>
        <end position="137"/>
    </location>
</feature>
<feature type="compositionally biased region" description="Basic and acidic residues" evidence="1">
    <location>
        <begin position="127"/>
        <end position="137"/>
    </location>
</feature>
<dbReference type="KEGG" id="aly:9322852"/>
<accession>D7KZ36</accession>
<sequence>MRKSKVPKSNSANLEQAYRSLISASRGLSRTLSPFLPESQPPPPQLESQSPSTVVSSFLAPVTPSPPSQEEIQTRRRNREEIRRVHDCYKRLKSSIGQRDGGGCSANLEQLESQSQDEGTYNKKKTKQDEASLKSEEDLELKQNLELYVERVQDPNPELQKAALESMRLSRDWDGIARVVFHHVYEAYPPADVQDIAPTQVTLLLIELSSARGGR</sequence>
<organism evidence="3">
    <name type="scientific">Arabidopsis lyrata subsp. lyrata</name>
    <name type="common">Lyre-leaved rock-cress</name>
    <dbReference type="NCBI Taxonomy" id="81972"/>
    <lineage>
        <taxon>Eukaryota</taxon>
        <taxon>Viridiplantae</taxon>
        <taxon>Streptophyta</taxon>
        <taxon>Embryophyta</taxon>
        <taxon>Tracheophyta</taxon>
        <taxon>Spermatophyta</taxon>
        <taxon>Magnoliopsida</taxon>
        <taxon>eudicotyledons</taxon>
        <taxon>Gunneridae</taxon>
        <taxon>Pentapetalae</taxon>
        <taxon>rosids</taxon>
        <taxon>malvids</taxon>
        <taxon>Brassicales</taxon>
        <taxon>Brassicaceae</taxon>
        <taxon>Camelineae</taxon>
        <taxon>Arabidopsis</taxon>
    </lineage>
</organism>
<gene>
    <name evidence="2" type="ORF">ARALYDRAFT_338589</name>
</gene>
<dbReference type="AlphaFoldDB" id="D7KZ36"/>